<proteinExistence type="predicted"/>
<dbReference type="InterPro" id="IPR007395">
    <property type="entry name" value="Zn_peptidase_2"/>
</dbReference>
<keyword evidence="1" id="KW-0812">Transmembrane</keyword>
<comment type="caution">
    <text evidence="2">The sequence shown here is derived from an EMBL/GenBank/DDBJ whole genome shotgun (WGS) entry which is preliminary data.</text>
</comment>
<protein>
    <recommendedName>
        <fullName evidence="3">Peptidase</fullName>
    </recommendedName>
</protein>
<dbReference type="AlphaFoldDB" id="A0A645G4A3"/>
<dbReference type="EMBL" id="VSSQ01068435">
    <property type="protein sequence ID" value="MPN20629.1"/>
    <property type="molecule type" value="Genomic_DNA"/>
</dbReference>
<reference evidence="2" key="1">
    <citation type="submission" date="2019-08" db="EMBL/GenBank/DDBJ databases">
        <authorList>
            <person name="Kucharzyk K."/>
            <person name="Murdoch R.W."/>
            <person name="Higgins S."/>
            <person name="Loffler F."/>
        </authorList>
    </citation>
    <scope>NUCLEOTIDE SEQUENCE</scope>
</reference>
<evidence type="ECO:0000313" key="2">
    <source>
        <dbReference type="EMBL" id="MPN20629.1"/>
    </source>
</evidence>
<name>A0A645G4A3_9ZZZZ</name>
<dbReference type="Pfam" id="PF04298">
    <property type="entry name" value="Zn_peptidase_2"/>
    <property type="match status" value="1"/>
</dbReference>
<keyword evidence="1" id="KW-1133">Transmembrane helix</keyword>
<dbReference type="PANTHER" id="PTHR36434:SF1">
    <property type="entry name" value="MEMBRANE PROTEASE YUGP-RELATED"/>
    <property type="match status" value="1"/>
</dbReference>
<evidence type="ECO:0000256" key="1">
    <source>
        <dbReference type="SAM" id="Phobius"/>
    </source>
</evidence>
<sequence>MLFQIITLPVEFNASSRAVELLDSYGIIGEDEIKPAKKVLNAAALTYVAAALTAILQLIRLLILRERRD</sequence>
<dbReference type="PANTHER" id="PTHR36434">
    <property type="entry name" value="MEMBRANE PROTEASE YUGP-RELATED"/>
    <property type="match status" value="1"/>
</dbReference>
<evidence type="ECO:0008006" key="3">
    <source>
        <dbReference type="Google" id="ProtNLM"/>
    </source>
</evidence>
<organism evidence="2">
    <name type="scientific">bioreactor metagenome</name>
    <dbReference type="NCBI Taxonomy" id="1076179"/>
    <lineage>
        <taxon>unclassified sequences</taxon>
        <taxon>metagenomes</taxon>
        <taxon>ecological metagenomes</taxon>
    </lineage>
</organism>
<gene>
    <name evidence="2" type="ORF">SDC9_168008</name>
</gene>
<accession>A0A645G4A3</accession>
<keyword evidence="1" id="KW-0472">Membrane</keyword>
<feature type="transmembrane region" description="Helical" evidence="1">
    <location>
        <begin position="42"/>
        <end position="63"/>
    </location>
</feature>